<accession>A0A5Q6RJK8</accession>
<feature type="region of interest" description="Disordered" evidence="3">
    <location>
        <begin position="100"/>
        <end position="125"/>
    </location>
</feature>
<dbReference type="RefSeq" id="WP_149771522.1">
    <property type="nucleotide sequence ID" value="NZ_VDFQ02000007.1"/>
</dbReference>
<reference evidence="7 8" key="1">
    <citation type="submission" date="2019-09" db="EMBL/GenBank/DDBJ databases">
        <title>Mumia zhuanghuii sp. nov. isolated from the intestinal contents of plateau pika (Ochotona curzoniae) in the Qinghai-Tibet plateau of China.</title>
        <authorList>
            <person name="Tian Z."/>
        </authorList>
    </citation>
    <scope>NUCLEOTIDE SEQUENCE [LARGE SCALE GENOMIC DNA]</scope>
    <source>
        <strain evidence="8">350</strain>
    </source>
</reference>
<gene>
    <name evidence="7" type="ORF">FE697_020595</name>
</gene>
<organism evidence="7 8">
    <name type="scientific">Mumia zhuanghuii</name>
    <dbReference type="NCBI Taxonomy" id="2585211"/>
    <lineage>
        <taxon>Bacteria</taxon>
        <taxon>Bacillati</taxon>
        <taxon>Actinomycetota</taxon>
        <taxon>Actinomycetes</taxon>
        <taxon>Propionibacteriales</taxon>
        <taxon>Nocardioidaceae</taxon>
        <taxon>Mumia</taxon>
    </lineage>
</organism>
<evidence type="ECO:0000256" key="1">
    <source>
        <dbReference type="ARBA" id="ARBA00023015"/>
    </source>
</evidence>
<evidence type="ECO:0000256" key="2">
    <source>
        <dbReference type="ARBA" id="ARBA00023163"/>
    </source>
</evidence>
<dbReference type="GO" id="GO:0005886">
    <property type="term" value="C:plasma membrane"/>
    <property type="evidence" value="ECO:0007669"/>
    <property type="project" value="InterPro"/>
</dbReference>
<evidence type="ECO:0000259" key="5">
    <source>
        <dbReference type="Pfam" id="PF10099"/>
    </source>
</evidence>
<dbReference type="Pfam" id="PF10099">
    <property type="entry name" value="RskA_C"/>
    <property type="match status" value="1"/>
</dbReference>
<proteinExistence type="predicted"/>
<comment type="caution">
    <text evidence="7">The sequence shown here is derived from an EMBL/GenBank/DDBJ whole genome shotgun (WGS) entry which is preliminary data.</text>
</comment>
<dbReference type="AlphaFoldDB" id="A0A5Q6RJK8"/>
<keyword evidence="1" id="KW-0805">Transcription regulation</keyword>
<evidence type="ECO:0000313" key="7">
    <source>
        <dbReference type="EMBL" id="KAA1418233.1"/>
    </source>
</evidence>
<evidence type="ECO:0000313" key="8">
    <source>
        <dbReference type="Proteomes" id="UP000307768"/>
    </source>
</evidence>
<feature type="region of interest" description="Disordered" evidence="3">
    <location>
        <begin position="197"/>
        <end position="244"/>
    </location>
</feature>
<protein>
    <submittedName>
        <fullName evidence="7">Anti-sigma factor</fullName>
    </submittedName>
</protein>
<dbReference type="EMBL" id="VDFQ02000007">
    <property type="protein sequence ID" value="KAA1418233.1"/>
    <property type="molecule type" value="Genomic_DNA"/>
</dbReference>
<name>A0A5Q6RJK8_9ACTN</name>
<keyword evidence="4" id="KW-1133">Transmembrane helix</keyword>
<evidence type="ECO:0000259" key="6">
    <source>
        <dbReference type="Pfam" id="PF13490"/>
    </source>
</evidence>
<feature type="domain" description="Putative zinc-finger" evidence="6">
    <location>
        <begin position="10"/>
        <end position="34"/>
    </location>
</feature>
<dbReference type="InterPro" id="IPR027383">
    <property type="entry name" value="Znf_put"/>
</dbReference>
<feature type="domain" description="Anti-sigma K factor RskA C-terminal" evidence="5">
    <location>
        <begin position="80"/>
        <end position="204"/>
    </location>
</feature>
<keyword evidence="2" id="KW-0804">Transcription</keyword>
<dbReference type="OrthoDB" id="4328740at2"/>
<evidence type="ECO:0000256" key="4">
    <source>
        <dbReference type="SAM" id="Phobius"/>
    </source>
</evidence>
<keyword evidence="4" id="KW-0472">Membrane</keyword>
<dbReference type="Proteomes" id="UP000307768">
    <property type="component" value="Unassembled WGS sequence"/>
</dbReference>
<dbReference type="Pfam" id="PF13490">
    <property type="entry name" value="zf-HC2"/>
    <property type="match status" value="1"/>
</dbReference>
<keyword evidence="4" id="KW-0812">Transmembrane</keyword>
<dbReference type="InterPro" id="IPR041916">
    <property type="entry name" value="Anti_sigma_zinc_sf"/>
</dbReference>
<feature type="transmembrane region" description="Helical" evidence="4">
    <location>
        <begin position="80"/>
        <end position="100"/>
    </location>
</feature>
<evidence type="ECO:0000256" key="3">
    <source>
        <dbReference type="SAM" id="MobiDB-lite"/>
    </source>
</evidence>
<sequence length="244" mass="25749">MTDHADLVGLLRGELTNAEVMEVDAHLGTCDECRVALASVATGHALLASTTRTLRAPRPAEVPVAPQMTARPPRRWRGPVALAAAAVLVVLGAVTVPTLLDDDRPPTAERQSAPLEPVEGAGGGEVVMTSKDDAVGMTITTRGLPQVGDGDYYYAWLFDPSTEKMLALGVINPDGTASFDLPSDIVGRYQVVDVSLEQDDGDPSHSVTSVLRADYSGSDASDRALSPKYVQGRASGTVERKAER</sequence>
<dbReference type="InterPro" id="IPR018764">
    <property type="entry name" value="RskA_C"/>
</dbReference>
<dbReference type="Gene3D" id="1.10.10.1320">
    <property type="entry name" value="Anti-sigma factor, zinc-finger domain"/>
    <property type="match status" value="1"/>
</dbReference>